<evidence type="ECO:0000313" key="3">
    <source>
        <dbReference type="Proteomes" id="UP000003824"/>
    </source>
</evidence>
<organism evidence="2 3">
    <name type="scientific">Streptomyces viridosporus (strain ATCC 14672 / DSM 40746 / JCM 4963 / KCTC 9882 / NRRL B-12104 / FH 1290)</name>
    <name type="common">Streptomyces ghanaensis</name>
    <dbReference type="NCBI Taxonomy" id="566461"/>
    <lineage>
        <taxon>Bacteria</taxon>
        <taxon>Bacillati</taxon>
        <taxon>Actinomycetota</taxon>
        <taxon>Actinomycetes</taxon>
        <taxon>Kitasatosporales</taxon>
        <taxon>Streptomycetaceae</taxon>
        <taxon>Streptomyces</taxon>
    </lineage>
</organism>
<evidence type="ECO:0000313" key="2">
    <source>
        <dbReference type="EMBL" id="EFE68207.2"/>
    </source>
</evidence>
<dbReference type="eggNOG" id="ENOG5032ZZ1">
    <property type="taxonomic scope" value="Bacteria"/>
</dbReference>
<feature type="region of interest" description="Disordered" evidence="1">
    <location>
        <begin position="1"/>
        <end position="49"/>
    </location>
</feature>
<name>D5ZPF1_STRV1</name>
<dbReference type="Proteomes" id="UP000003824">
    <property type="component" value="Unassembled WGS sequence"/>
</dbReference>
<dbReference type="AlphaFoldDB" id="D5ZPF1"/>
<feature type="compositionally biased region" description="Basic and acidic residues" evidence="1">
    <location>
        <begin position="35"/>
        <end position="44"/>
    </location>
</feature>
<evidence type="ECO:0000256" key="1">
    <source>
        <dbReference type="SAM" id="MobiDB-lite"/>
    </source>
</evidence>
<dbReference type="EMBL" id="DS999641">
    <property type="protein sequence ID" value="EFE68207.2"/>
    <property type="molecule type" value="Genomic_DNA"/>
</dbReference>
<accession>D5ZPF1</accession>
<gene>
    <name evidence="2" type="ORF">SSFG_03452</name>
</gene>
<proteinExistence type="predicted"/>
<sequence length="122" mass="13629">MPHGPCSPTVAQGRSPRGAGAPTVVHRRSRTDTAPARHDRHEVEPVMPAPFGFSYETRADGTVVITHRGRRATTLRGQRAVRFTEEVETGDAQEVMARWTGSYKFGNERTARNHPRNQGRRN</sequence>
<protein>
    <submittedName>
        <fullName evidence="2">Uncharacterized protein</fullName>
    </submittedName>
</protein>
<reference evidence="3" key="1">
    <citation type="submission" date="2008-12" db="EMBL/GenBank/DDBJ databases">
        <title>Annotation of Streptomyces ghanaensis ATCC 14672.</title>
        <authorList>
            <consortium name="The Broad Institute Genome Sequencing Platform"/>
            <consortium name="Broad Institute Microbial Sequencing Center"/>
            <person name="Fischbach M."/>
            <person name="Ward D."/>
            <person name="Young S."/>
            <person name="Kodira C.D."/>
            <person name="Zeng Q."/>
            <person name="Koehrsen M."/>
            <person name="Godfrey P."/>
            <person name="Alvarado L."/>
            <person name="Berlin A.M."/>
            <person name="Borenstein D."/>
            <person name="Chen Z."/>
            <person name="Engels R."/>
            <person name="Freedman E."/>
            <person name="Gellesch M."/>
            <person name="Goldberg J."/>
            <person name="Griggs A."/>
            <person name="Gujja S."/>
            <person name="Heiman D.I."/>
            <person name="Hepburn T.A."/>
            <person name="Howarth C."/>
            <person name="Jen D."/>
            <person name="Larson L."/>
            <person name="Lewis B."/>
            <person name="Mehta T."/>
            <person name="Park D."/>
            <person name="Pearson M."/>
            <person name="Roberts A."/>
            <person name="Saif S."/>
            <person name="Shea T.D."/>
            <person name="Shenoy N."/>
            <person name="Sisk P."/>
            <person name="Stolte C."/>
            <person name="Sykes S.N."/>
            <person name="Walk T."/>
            <person name="White J."/>
            <person name="Yandava C."/>
            <person name="Straight P."/>
            <person name="Clardy J."/>
            <person name="Hung D."/>
            <person name="Kolter R."/>
            <person name="Mekalanos J."/>
            <person name="Walker S."/>
            <person name="Walsh C.T."/>
            <person name="Wieland B.L.C."/>
            <person name="Ilzarbe M."/>
            <person name="Galagan J."/>
            <person name="Nusbaum C."/>
            <person name="Birren B."/>
        </authorList>
    </citation>
    <scope>NUCLEOTIDE SEQUENCE [LARGE SCALE GENOMIC DNA]</scope>
    <source>
        <strain evidence="3">ATCC 14672 / DSM 40746 / JCM 4963 / KCTC 9882 / NRRL B-12104 / FH 1290</strain>
    </source>
</reference>